<proteinExistence type="predicted"/>
<feature type="transmembrane region" description="Helical" evidence="2">
    <location>
        <begin position="20"/>
        <end position="44"/>
    </location>
</feature>
<feature type="transmembrane region" description="Helical" evidence="2">
    <location>
        <begin position="771"/>
        <end position="793"/>
    </location>
</feature>
<keyword evidence="5" id="KW-1185">Reference proteome</keyword>
<keyword evidence="2" id="KW-1133">Transmembrane helix</keyword>
<feature type="transmembrane region" description="Helical" evidence="2">
    <location>
        <begin position="696"/>
        <end position="718"/>
    </location>
</feature>
<accession>A0A409YF55</accession>
<feature type="transmembrane region" description="Helical" evidence="2">
    <location>
        <begin position="326"/>
        <end position="346"/>
    </location>
</feature>
<evidence type="ECO:0000313" key="4">
    <source>
        <dbReference type="EMBL" id="PPR01628.1"/>
    </source>
</evidence>
<comment type="caution">
    <text evidence="4">The sequence shown here is derived from an EMBL/GenBank/DDBJ whole genome shotgun (WGS) entry which is preliminary data.</text>
</comment>
<dbReference type="OrthoDB" id="3214861at2759"/>
<keyword evidence="2" id="KW-0812">Transmembrane</keyword>
<name>A0A409YF55_9AGAR</name>
<feature type="transmembrane region" description="Helical" evidence="2">
    <location>
        <begin position="841"/>
        <end position="868"/>
    </location>
</feature>
<keyword evidence="2" id="KW-0472">Membrane</keyword>
<feature type="region of interest" description="Disordered" evidence="1">
    <location>
        <begin position="591"/>
        <end position="614"/>
    </location>
</feature>
<dbReference type="Proteomes" id="UP000284842">
    <property type="component" value="Unassembled WGS sequence"/>
</dbReference>
<feature type="transmembrane region" description="Helical" evidence="2">
    <location>
        <begin position="366"/>
        <end position="384"/>
    </location>
</feature>
<dbReference type="PANTHER" id="PTHR40465:SF1">
    <property type="entry name" value="DUF6534 DOMAIN-CONTAINING PROTEIN"/>
    <property type="match status" value="1"/>
</dbReference>
<dbReference type="AlphaFoldDB" id="A0A409YF55"/>
<reference evidence="4 5" key="1">
    <citation type="journal article" date="2018" name="Evol. Lett.">
        <title>Horizontal gene cluster transfer increased hallucinogenic mushroom diversity.</title>
        <authorList>
            <person name="Reynolds H.T."/>
            <person name="Vijayakumar V."/>
            <person name="Gluck-Thaler E."/>
            <person name="Korotkin H.B."/>
            <person name="Matheny P.B."/>
            <person name="Slot J.C."/>
        </authorList>
    </citation>
    <scope>NUCLEOTIDE SEQUENCE [LARGE SCALE GENOMIC DNA]</scope>
    <source>
        <strain evidence="4 5">2629</strain>
    </source>
</reference>
<dbReference type="InParanoid" id="A0A409YF55"/>
<feature type="transmembrane region" description="Helical" evidence="2">
    <location>
        <begin position="288"/>
        <end position="314"/>
    </location>
</feature>
<feature type="transmembrane region" description="Helical" evidence="2">
    <location>
        <begin position="419"/>
        <end position="443"/>
    </location>
</feature>
<dbReference type="STRING" id="181874.A0A409YF55"/>
<evidence type="ECO:0000256" key="1">
    <source>
        <dbReference type="SAM" id="MobiDB-lite"/>
    </source>
</evidence>
<gene>
    <name evidence="4" type="ORF">CVT24_005843</name>
</gene>
<feature type="transmembrane region" description="Helical" evidence="2">
    <location>
        <begin position="455"/>
        <end position="482"/>
    </location>
</feature>
<feature type="domain" description="DUF6534" evidence="3">
    <location>
        <begin position="816"/>
        <end position="900"/>
    </location>
</feature>
<evidence type="ECO:0000313" key="5">
    <source>
        <dbReference type="Proteomes" id="UP000284842"/>
    </source>
</evidence>
<organism evidence="4 5">
    <name type="scientific">Panaeolus cyanescens</name>
    <dbReference type="NCBI Taxonomy" id="181874"/>
    <lineage>
        <taxon>Eukaryota</taxon>
        <taxon>Fungi</taxon>
        <taxon>Dikarya</taxon>
        <taxon>Basidiomycota</taxon>
        <taxon>Agaricomycotina</taxon>
        <taxon>Agaricomycetes</taxon>
        <taxon>Agaricomycetidae</taxon>
        <taxon>Agaricales</taxon>
        <taxon>Agaricineae</taxon>
        <taxon>Galeropsidaceae</taxon>
        <taxon>Panaeolus</taxon>
    </lineage>
</organism>
<evidence type="ECO:0000259" key="3">
    <source>
        <dbReference type="Pfam" id="PF20152"/>
    </source>
</evidence>
<feature type="domain" description="DUF6534" evidence="3">
    <location>
        <begin position="427"/>
        <end position="514"/>
    </location>
</feature>
<dbReference type="InterPro" id="IPR045339">
    <property type="entry name" value="DUF6534"/>
</dbReference>
<feature type="transmembrane region" description="Helical" evidence="2">
    <location>
        <begin position="56"/>
        <end position="80"/>
    </location>
</feature>
<feature type="transmembrane region" description="Helical" evidence="2">
    <location>
        <begin position="654"/>
        <end position="676"/>
    </location>
</feature>
<dbReference type="Pfam" id="PF20152">
    <property type="entry name" value="DUF6534"/>
    <property type="match status" value="2"/>
</dbReference>
<feature type="transmembrane region" description="Helical" evidence="2">
    <location>
        <begin position="488"/>
        <end position="506"/>
    </location>
</feature>
<feature type="transmembrane region" description="Helical" evidence="2">
    <location>
        <begin position="874"/>
        <end position="892"/>
    </location>
</feature>
<protein>
    <recommendedName>
        <fullName evidence="3">DUF6534 domain-containing protein</fullName>
    </recommendedName>
</protein>
<evidence type="ECO:0000256" key="2">
    <source>
        <dbReference type="SAM" id="Phobius"/>
    </source>
</evidence>
<dbReference type="PANTHER" id="PTHR40465">
    <property type="entry name" value="CHROMOSOME 1, WHOLE GENOME SHOTGUN SEQUENCE"/>
    <property type="match status" value="1"/>
</dbReference>
<dbReference type="EMBL" id="NHTK01001230">
    <property type="protein sequence ID" value="PPR01628.1"/>
    <property type="molecule type" value="Genomic_DNA"/>
</dbReference>
<feature type="transmembrane region" description="Helical" evidence="2">
    <location>
        <begin position="805"/>
        <end position="829"/>
    </location>
</feature>
<sequence length="930" mass="103542">MDTSGPEILVPVKYDSTLGALLLGGVGAVAIWAVTCAQTYEYYMYDTKRDGLPLKLLVALLWLLDTFDTALNIHMLYFYLVVNFINPLGLVKPVWYADADIRGIHFSLTGEFFLFWQEHHYTCVSHVSNENLWLTGGIWMLSITDLAIGIIITVKAFRISSFIELVNFSETRLFKLLRFQANATALSVDVCQSLPHSGTLEEAGEAVPGYGIITYNQVYFGRDLSLTTLSTLLDLPPLLVQSLKSLNSTHIIAHPHSLKLSARNPRAQSNMETAPAPALLTKAFDNTLGALLLGGLAAMMWVMTIPLASTLALASDSVLTNFISKVVGVSVAVLWVMDSLHTAFNIHTLYFYMVTNYNNPQGLIKPVWSIITLVALTAVSNFIIRAVYIKRIYWFAALFVTAKAFTINDFFELGRFQVAIYLSFGASIVCDLLLAIAPLYLLYNSRTGFQGTDGIIRLLMMYIINTGVVVAIDASLGMVTYAMMPDNFIFLGFYLILSKFYLNAYLATLNARKSIYTEAAEKASKNTLKTRGHDSMYPLQTIHAGHADHTLTKQTKCTLSGIKKSTASVDPPNVITAVTITKLVETHYDEGDPCATPIPGESSNSLHSHTEDNEHSENMLAVTSYLSVLPNIPFRTMDTSAPGLLLPVKYDNTLGALLLGSLGAAVIWAVTCTQTYEYYMHDAKRDGLRIKLLVAMLWILDTFDTAINFHMLYFYLVVSFAKPLDLLKPIWCADNNANTCDTQTEIWIFDAFRVLWQECYLSNKNVWLTGAVWLISIVDLGISIAITVEAFGINTFIELDRYSSLIYATFGVGTGGDFLITVILCTLLYQRRTGFQRTDNLIRTLTLYTISTGMVVVIDSILCVSTYAAMPGNFIYLGFYLSYSKLHVNAYLATLNARKYRRAQHDDTFLQYPADNNAHASFPMFKSVTW</sequence>